<proteinExistence type="predicted"/>
<accession>A0A4Q0M831</accession>
<dbReference type="RefSeq" id="WP_128770128.1">
    <property type="nucleotide sequence ID" value="NZ_RXOC01000009.1"/>
</dbReference>
<evidence type="ECO:0000313" key="1">
    <source>
        <dbReference type="EMBL" id="RXF68886.1"/>
    </source>
</evidence>
<evidence type="ECO:0008006" key="3">
    <source>
        <dbReference type="Google" id="ProtNLM"/>
    </source>
</evidence>
<dbReference type="SUPFAM" id="SSF50998">
    <property type="entry name" value="Quinoprotein alcohol dehydrogenase-like"/>
    <property type="match status" value="1"/>
</dbReference>
<dbReference type="AlphaFoldDB" id="A0A4Q0M831"/>
<sequence>MRKIIILCSVLLIAIAVIAVKYFSELSGNTNSSTKVLKYIPSDAALILSFNNDESFYDIFSDYELFDAIIGETRAAELEQLYNLLLKQPSLKEITGGEKVFLSFHPGKADSVSLLFSMGFNEKASENDIQDYFINLPGVSLTKLSDANWYSLSLNTINKPFFLYIANGAVTGSFSKELLGRAAEPTTGKINKSFISEISENSSRNHNSPVSLFINHGSLPSFFASFMRVKANGNLLLLKDMLGFSALTMNFKSDALMFNGISTPDTAASVYLNLFLGQHPVKNQLKNLLPLNTSNSILFGLSDYKKFHDELKGYLRKKGELSKLDNQLKLIRTETGINIDTDIKPKLSNEFALIETENRERLGIIKVSNGIKMNFTLRLISQQVTETISRLNHSNILYYYLGDPFKSFPRPYFAIADNYLIVANSQSVVQSYLNEYAESKFIVKTKEYTEHDQLVANKSNILFFINNKNSEKIMKATLKRGYAEIFADDNYALNNFYGLTWQWSSEGKHFQTNLYSNFNTTGKKELKSVWSFKLNARIATTPQIFREGQRQVVIVQDKVYNLYALSDDGKKLWATQLDGKVQGAVCRLNDGSLLFNTSRKLYRMDMKGNSIAGFPVNLPFNATGGLSVTAAEPASAKIFIPAQSMILAYTTAGATISGWNKELPGRIITDLKLTSNNNINYLITGTQDGRFFFFNYNGQLVGKASVSGKSLFKYQLFVNNDPQNPGVVTTDTSGTAYYIGLNGKISSVNLGKWSDKHSFDFKNVSGDEDQELIYLDKTQLNVYNGDETLAFTYEFEHPVNNLQLFPMHNNQYVLGVSSAEDSQLFLFDTDGNLLRGFPVKGTGNFNVGYLRNDGIQYLLCGTTDNFIHAYKL</sequence>
<gene>
    <name evidence="1" type="ORF">EKH83_14285</name>
</gene>
<dbReference type="InterPro" id="IPR011047">
    <property type="entry name" value="Quinoprotein_ADH-like_sf"/>
</dbReference>
<organism evidence="1 2">
    <name type="scientific">Arcticibacter tournemirensis</name>
    <dbReference type="NCBI Taxonomy" id="699437"/>
    <lineage>
        <taxon>Bacteria</taxon>
        <taxon>Pseudomonadati</taxon>
        <taxon>Bacteroidota</taxon>
        <taxon>Sphingobacteriia</taxon>
        <taxon>Sphingobacteriales</taxon>
        <taxon>Sphingobacteriaceae</taxon>
        <taxon>Arcticibacter</taxon>
    </lineage>
</organism>
<dbReference type="Proteomes" id="UP000290848">
    <property type="component" value="Unassembled WGS sequence"/>
</dbReference>
<reference evidence="1 2" key="1">
    <citation type="submission" date="2018-12" db="EMBL/GenBank/DDBJ databases">
        <title>The Draft Genome Sequence of the Soil Bacterium Pedobacter tournemirensis R1.</title>
        <authorList>
            <person name="He J."/>
        </authorList>
    </citation>
    <scope>NUCLEOTIDE SEQUENCE [LARGE SCALE GENOMIC DNA]</scope>
    <source>
        <strain evidence="1 2">R1</strain>
    </source>
</reference>
<dbReference type="InterPro" id="IPR015943">
    <property type="entry name" value="WD40/YVTN_repeat-like_dom_sf"/>
</dbReference>
<dbReference type="EMBL" id="RXOC01000009">
    <property type="protein sequence ID" value="RXF68886.1"/>
    <property type="molecule type" value="Genomic_DNA"/>
</dbReference>
<protein>
    <recommendedName>
        <fullName evidence="3">PQQ-binding-like beta-propeller repeat protein</fullName>
    </recommendedName>
</protein>
<dbReference type="Gene3D" id="2.130.10.10">
    <property type="entry name" value="YVTN repeat-like/Quinoprotein amine dehydrogenase"/>
    <property type="match status" value="1"/>
</dbReference>
<evidence type="ECO:0000313" key="2">
    <source>
        <dbReference type="Proteomes" id="UP000290848"/>
    </source>
</evidence>
<comment type="caution">
    <text evidence="1">The sequence shown here is derived from an EMBL/GenBank/DDBJ whole genome shotgun (WGS) entry which is preliminary data.</text>
</comment>
<name>A0A4Q0M831_9SPHI</name>